<dbReference type="Proteomes" id="UP000887116">
    <property type="component" value="Unassembled WGS sequence"/>
</dbReference>
<organism evidence="1 2">
    <name type="scientific">Trichonephila clavata</name>
    <name type="common">Joro spider</name>
    <name type="synonym">Nephila clavata</name>
    <dbReference type="NCBI Taxonomy" id="2740835"/>
    <lineage>
        <taxon>Eukaryota</taxon>
        <taxon>Metazoa</taxon>
        <taxon>Ecdysozoa</taxon>
        <taxon>Arthropoda</taxon>
        <taxon>Chelicerata</taxon>
        <taxon>Arachnida</taxon>
        <taxon>Araneae</taxon>
        <taxon>Araneomorphae</taxon>
        <taxon>Entelegynae</taxon>
        <taxon>Araneoidea</taxon>
        <taxon>Nephilidae</taxon>
        <taxon>Trichonephila</taxon>
    </lineage>
</organism>
<protein>
    <submittedName>
        <fullName evidence="1">Uncharacterized protein</fullName>
    </submittedName>
</protein>
<accession>A0A8X6FWE6</accession>
<proteinExistence type="predicted"/>
<sequence>MLYNSQKSCSRHFGTCSPVWTTLLPSALSTTIGTMRNFGRVHFSQLLYGRTTGFLGFFDILLSQWRDPGFGASLGAEDASAEDLHVVFGMAAFHEV</sequence>
<dbReference type="EMBL" id="BMAO01033516">
    <property type="protein sequence ID" value="GFQ90128.1"/>
    <property type="molecule type" value="Genomic_DNA"/>
</dbReference>
<evidence type="ECO:0000313" key="2">
    <source>
        <dbReference type="Proteomes" id="UP000887116"/>
    </source>
</evidence>
<name>A0A8X6FWE6_TRICU</name>
<evidence type="ECO:0000313" key="1">
    <source>
        <dbReference type="EMBL" id="GFQ90128.1"/>
    </source>
</evidence>
<keyword evidence="2" id="KW-1185">Reference proteome</keyword>
<reference evidence="1" key="1">
    <citation type="submission" date="2020-07" db="EMBL/GenBank/DDBJ databases">
        <title>Multicomponent nature underlies the extraordinary mechanical properties of spider dragline silk.</title>
        <authorList>
            <person name="Kono N."/>
            <person name="Nakamura H."/>
            <person name="Mori M."/>
            <person name="Yoshida Y."/>
            <person name="Ohtoshi R."/>
            <person name="Malay A.D."/>
            <person name="Moran D.A.P."/>
            <person name="Tomita M."/>
            <person name="Numata K."/>
            <person name="Arakawa K."/>
        </authorList>
    </citation>
    <scope>NUCLEOTIDE SEQUENCE</scope>
</reference>
<dbReference type="AlphaFoldDB" id="A0A8X6FWE6"/>
<gene>
    <name evidence="1" type="ORF">TNCT_164391</name>
</gene>
<comment type="caution">
    <text evidence="1">The sequence shown here is derived from an EMBL/GenBank/DDBJ whole genome shotgun (WGS) entry which is preliminary data.</text>
</comment>
<dbReference type="OrthoDB" id="6451662at2759"/>